<proteinExistence type="predicted"/>
<name>A0A9P4JL98_9PLEO</name>
<evidence type="ECO:0000259" key="7">
    <source>
        <dbReference type="PROSITE" id="PS50850"/>
    </source>
</evidence>
<evidence type="ECO:0000313" key="9">
    <source>
        <dbReference type="Proteomes" id="UP000799536"/>
    </source>
</evidence>
<keyword evidence="3 6" id="KW-0812">Transmembrane</keyword>
<feature type="transmembrane region" description="Helical" evidence="6">
    <location>
        <begin position="520"/>
        <end position="541"/>
    </location>
</feature>
<gene>
    <name evidence="8" type="ORF">GQ43DRAFT_448977</name>
</gene>
<feature type="transmembrane region" description="Helical" evidence="6">
    <location>
        <begin position="377"/>
        <end position="410"/>
    </location>
</feature>
<evidence type="ECO:0000313" key="8">
    <source>
        <dbReference type="EMBL" id="KAF2201180.1"/>
    </source>
</evidence>
<feature type="transmembrane region" description="Helical" evidence="6">
    <location>
        <begin position="47"/>
        <end position="71"/>
    </location>
</feature>
<evidence type="ECO:0000256" key="2">
    <source>
        <dbReference type="ARBA" id="ARBA00022448"/>
    </source>
</evidence>
<dbReference type="Pfam" id="PF07690">
    <property type="entry name" value="MFS_1"/>
    <property type="match status" value="1"/>
</dbReference>
<reference evidence="8" key="1">
    <citation type="journal article" date="2020" name="Stud. Mycol.">
        <title>101 Dothideomycetes genomes: a test case for predicting lifestyles and emergence of pathogens.</title>
        <authorList>
            <person name="Haridas S."/>
            <person name="Albert R."/>
            <person name="Binder M."/>
            <person name="Bloem J."/>
            <person name="Labutti K."/>
            <person name="Salamov A."/>
            <person name="Andreopoulos B."/>
            <person name="Baker S."/>
            <person name="Barry K."/>
            <person name="Bills G."/>
            <person name="Bluhm B."/>
            <person name="Cannon C."/>
            <person name="Castanera R."/>
            <person name="Culley D."/>
            <person name="Daum C."/>
            <person name="Ezra D."/>
            <person name="Gonzalez J."/>
            <person name="Henrissat B."/>
            <person name="Kuo A."/>
            <person name="Liang C."/>
            <person name="Lipzen A."/>
            <person name="Lutzoni F."/>
            <person name="Magnuson J."/>
            <person name="Mondo S."/>
            <person name="Nolan M."/>
            <person name="Ohm R."/>
            <person name="Pangilinan J."/>
            <person name="Park H.-J."/>
            <person name="Ramirez L."/>
            <person name="Alfaro M."/>
            <person name="Sun H."/>
            <person name="Tritt A."/>
            <person name="Yoshinaga Y."/>
            <person name="Zwiers L.-H."/>
            <person name="Turgeon B."/>
            <person name="Goodwin S."/>
            <person name="Spatafora J."/>
            <person name="Crous P."/>
            <person name="Grigoriev I."/>
        </authorList>
    </citation>
    <scope>NUCLEOTIDE SEQUENCE</scope>
    <source>
        <strain evidence="8">ATCC 74209</strain>
    </source>
</reference>
<evidence type="ECO:0000256" key="6">
    <source>
        <dbReference type="SAM" id="Phobius"/>
    </source>
</evidence>
<dbReference type="PANTHER" id="PTHR23504">
    <property type="entry name" value="MAJOR FACILITATOR SUPERFAMILY DOMAIN-CONTAINING PROTEIN 10"/>
    <property type="match status" value="1"/>
</dbReference>
<evidence type="ECO:0000256" key="5">
    <source>
        <dbReference type="ARBA" id="ARBA00023136"/>
    </source>
</evidence>
<feature type="transmembrane region" description="Helical" evidence="6">
    <location>
        <begin position="496"/>
        <end position="514"/>
    </location>
</feature>
<dbReference type="Gene3D" id="1.20.1250.20">
    <property type="entry name" value="MFS general substrate transporter like domains"/>
    <property type="match status" value="1"/>
</dbReference>
<dbReference type="InterPro" id="IPR011701">
    <property type="entry name" value="MFS"/>
</dbReference>
<sequence>MINQEYKGAEEEASLLKVKEKDAKYPAKIPGSDERVTWRNLPHKQQLLLLALCRLSNPLTNGCLIPYIYYLVKSIASTPNDPSSEHLIPQYTGFLIAAFPLGQMATSMLWGRLSDSYGRKPIIIFGLAVSVVSNIAFGFSRTIAALMFWRVLAGMVNGNLGVMRTMTAEIVKERKYQTRAFLVQPLMFNSGRVAALAIGGCLADPVKNIQWLFGPKGILNVAGNFEGVAWMLKYPYALPALFNGITLGIVLLFAFLGLKESLPAKEDRFDPGLLIGKYLTRFLKIHILRKYSTFYTPVQIEDPDVVIDDAPIPSNCLRPIPSSQPHSPRPTFRKMWTRHLLITLFSFFLLPLHNSTFTHLFPVYLCMPTFPNPHPSLFHFAGGLGLASPSVGLYLAAFGVCGILLQLFIFPHVQQRIGTLGCLRLANCVFPVVYLFAPYLSLLAERRFAKWPAMGGVLFMQVMARTTAIPSSVVLLNEAAPAKNVLGTVHGAGNMVNAMASACGPIIGGILLALGRKVGVVGVVWWGWLFLVSVMAGVWSWGVMGMREDGEEEVQETGREKGKEEGC</sequence>
<dbReference type="InterPro" id="IPR020846">
    <property type="entry name" value="MFS_dom"/>
</dbReference>
<dbReference type="SUPFAM" id="SSF103473">
    <property type="entry name" value="MFS general substrate transporter"/>
    <property type="match status" value="1"/>
</dbReference>
<dbReference type="OrthoDB" id="10262656at2759"/>
<dbReference type="AlphaFoldDB" id="A0A9P4JL98"/>
<feature type="transmembrane region" description="Helical" evidence="6">
    <location>
        <begin position="122"/>
        <end position="149"/>
    </location>
</feature>
<keyword evidence="2" id="KW-0813">Transport</keyword>
<organism evidence="8 9">
    <name type="scientific">Delitschia confertaspora ATCC 74209</name>
    <dbReference type="NCBI Taxonomy" id="1513339"/>
    <lineage>
        <taxon>Eukaryota</taxon>
        <taxon>Fungi</taxon>
        <taxon>Dikarya</taxon>
        <taxon>Ascomycota</taxon>
        <taxon>Pezizomycotina</taxon>
        <taxon>Dothideomycetes</taxon>
        <taxon>Pleosporomycetidae</taxon>
        <taxon>Pleosporales</taxon>
        <taxon>Delitschiaceae</taxon>
        <taxon>Delitschia</taxon>
    </lineage>
</organism>
<dbReference type="PANTHER" id="PTHR23504:SF6">
    <property type="entry name" value="MULTIDRUG TRANSPORTER, PUTATIVE (AFU_ORTHOLOGUE AFUA_4G08740)-RELATED"/>
    <property type="match status" value="1"/>
</dbReference>
<keyword evidence="9" id="KW-1185">Reference proteome</keyword>
<evidence type="ECO:0000256" key="4">
    <source>
        <dbReference type="ARBA" id="ARBA00022989"/>
    </source>
</evidence>
<feature type="domain" description="Major facilitator superfamily (MFS) profile" evidence="7">
    <location>
        <begin position="46"/>
        <end position="551"/>
    </location>
</feature>
<feature type="transmembrane region" description="Helical" evidence="6">
    <location>
        <begin position="422"/>
        <end position="441"/>
    </location>
</feature>
<feature type="transmembrane region" description="Helical" evidence="6">
    <location>
        <begin position="91"/>
        <end position="110"/>
    </location>
</feature>
<feature type="transmembrane region" description="Helical" evidence="6">
    <location>
        <begin position="340"/>
        <end position="365"/>
    </location>
</feature>
<dbReference type="EMBL" id="ML993987">
    <property type="protein sequence ID" value="KAF2201180.1"/>
    <property type="molecule type" value="Genomic_DNA"/>
</dbReference>
<evidence type="ECO:0000256" key="3">
    <source>
        <dbReference type="ARBA" id="ARBA00022692"/>
    </source>
</evidence>
<dbReference type="GO" id="GO:0022857">
    <property type="term" value="F:transmembrane transporter activity"/>
    <property type="evidence" value="ECO:0007669"/>
    <property type="project" value="InterPro"/>
</dbReference>
<protein>
    <submittedName>
        <fullName evidence="8">MFS general substrate transporter</fullName>
    </submittedName>
</protein>
<keyword evidence="5 6" id="KW-0472">Membrane</keyword>
<dbReference type="Proteomes" id="UP000799536">
    <property type="component" value="Unassembled WGS sequence"/>
</dbReference>
<comment type="subcellular location">
    <subcellularLocation>
        <location evidence="1">Membrane</location>
        <topology evidence="1">Multi-pass membrane protein</topology>
    </subcellularLocation>
</comment>
<dbReference type="PROSITE" id="PS50850">
    <property type="entry name" value="MFS"/>
    <property type="match status" value="1"/>
</dbReference>
<dbReference type="InterPro" id="IPR036259">
    <property type="entry name" value="MFS_trans_sf"/>
</dbReference>
<feature type="transmembrane region" description="Helical" evidence="6">
    <location>
        <begin position="236"/>
        <end position="258"/>
    </location>
</feature>
<keyword evidence="4 6" id="KW-1133">Transmembrane helix</keyword>
<accession>A0A9P4JL98</accession>
<evidence type="ECO:0000256" key="1">
    <source>
        <dbReference type="ARBA" id="ARBA00004141"/>
    </source>
</evidence>
<dbReference type="GO" id="GO:0016020">
    <property type="term" value="C:membrane"/>
    <property type="evidence" value="ECO:0007669"/>
    <property type="project" value="UniProtKB-SubCell"/>
</dbReference>
<comment type="caution">
    <text evidence="8">The sequence shown here is derived from an EMBL/GenBank/DDBJ whole genome shotgun (WGS) entry which is preliminary data.</text>
</comment>